<accession>A0A8T0QYS0</accession>
<dbReference type="EMBL" id="CM029048">
    <property type="protein sequence ID" value="KAG2578186.1"/>
    <property type="molecule type" value="Genomic_DNA"/>
</dbReference>
<evidence type="ECO:0000313" key="1">
    <source>
        <dbReference type="EMBL" id="KAG2578186.1"/>
    </source>
</evidence>
<comment type="caution">
    <text evidence="1">The sequence shown here is derived from an EMBL/GenBank/DDBJ whole genome shotgun (WGS) entry which is preliminary data.</text>
</comment>
<keyword evidence="2" id="KW-1185">Reference proteome</keyword>
<protein>
    <submittedName>
        <fullName evidence="1">Uncharacterized protein</fullName>
    </submittedName>
</protein>
<gene>
    <name evidence="1" type="ORF">PVAP13_6NG159900</name>
</gene>
<proteinExistence type="predicted"/>
<reference evidence="1" key="1">
    <citation type="submission" date="2020-05" db="EMBL/GenBank/DDBJ databases">
        <title>WGS assembly of Panicum virgatum.</title>
        <authorList>
            <person name="Lovell J.T."/>
            <person name="Jenkins J."/>
            <person name="Shu S."/>
            <person name="Juenger T.E."/>
            <person name="Schmutz J."/>
        </authorList>
    </citation>
    <scope>NUCLEOTIDE SEQUENCE</scope>
    <source>
        <strain evidence="1">AP13</strain>
    </source>
</reference>
<sequence length="94" mass="10286">MHAICNHLQQIKVAVTTPCNGICSIQLRYLCPLCRCCDGHHYPNSIAVVFTVAWIVITNKIDGCVLGMWDMGACSGEWNWSETAEGMMGLIGLA</sequence>
<dbReference type="Proteomes" id="UP000823388">
    <property type="component" value="Chromosome 6N"/>
</dbReference>
<dbReference type="AlphaFoldDB" id="A0A8T0QYS0"/>
<organism evidence="1 2">
    <name type="scientific">Panicum virgatum</name>
    <name type="common">Blackwell switchgrass</name>
    <dbReference type="NCBI Taxonomy" id="38727"/>
    <lineage>
        <taxon>Eukaryota</taxon>
        <taxon>Viridiplantae</taxon>
        <taxon>Streptophyta</taxon>
        <taxon>Embryophyta</taxon>
        <taxon>Tracheophyta</taxon>
        <taxon>Spermatophyta</taxon>
        <taxon>Magnoliopsida</taxon>
        <taxon>Liliopsida</taxon>
        <taxon>Poales</taxon>
        <taxon>Poaceae</taxon>
        <taxon>PACMAD clade</taxon>
        <taxon>Panicoideae</taxon>
        <taxon>Panicodae</taxon>
        <taxon>Paniceae</taxon>
        <taxon>Panicinae</taxon>
        <taxon>Panicum</taxon>
        <taxon>Panicum sect. Hiantes</taxon>
    </lineage>
</organism>
<name>A0A8T0QYS0_PANVG</name>
<evidence type="ECO:0000313" key="2">
    <source>
        <dbReference type="Proteomes" id="UP000823388"/>
    </source>
</evidence>